<dbReference type="InterPro" id="IPR016024">
    <property type="entry name" value="ARM-type_fold"/>
</dbReference>
<organism evidence="3 4">
    <name type="scientific">Tritrichomonas musculus</name>
    <dbReference type="NCBI Taxonomy" id="1915356"/>
    <lineage>
        <taxon>Eukaryota</taxon>
        <taxon>Metamonada</taxon>
        <taxon>Parabasalia</taxon>
        <taxon>Tritrichomonadida</taxon>
        <taxon>Tritrichomonadidae</taxon>
        <taxon>Tritrichomonas</taxon>
    </lineage>
</organism>
<gene>
    <name evidence="3" type="ORF">M9Y10_004388</name>
</gene>
<dbReference type="EMBL" id="JAPFFF010000010">
    <property type="protein sequence ID" value="KAK8881644.1"/>
    <property type="molecule type" value="Genomic_DNA"/>
</dbReference>
<dbReference type="Proteomes" id="UP001470230">
    <property type="component" value="Unassembled WGS sequence"/>
</dbReference>
<reference evidence="3 4" key="1">
    <citation type="submission" date="2024-04" db="EMBL/GenBank/DDBJ databases">
        <title>Tritrichomonas musculus Genome.</title>
        <authorList>
            <person name="Alves-Ferreira E."/>
            <person name="Grigg M."/>
            <person name="Lorenzi H."/>
            <person name="Galac M."/>
        </authorList>
    </citation>
    <scope>NUCLEOTIDE SEQUENCE [LARGE SCALE GENOMIC DNA]</scope>
    <source>
        <strain evidence="3 4">EAF2021</strain>
    </source>
</reference>
<feature type="compositionally biased region" description="Basic and acidic residues" evidence="2">
    <location>
        <begin position="1802"/>
        <end position="1812"/>
    </location>
</feature>
<protein>
    <recommendedName>
        <fullName evidence="5">Non-specific serine/threonine protein kinase</fullName>
    </recommendedName>
</protein>
<keyword evidence="1" id="KW-0175">Coiled coil</keyword>
<evidence type="ECO:0000256" key="1">
    <source>
        <dbReference type="SAM" id="Coils"/>
    </source>
</evidence>
<evidence type="ECO:0000256" key="2">
    <source>
        <dbReference type="SAM" id="MobiDB-lite"/>
    </source>
</evidence>
<proteinExistence type="predicted"/>
<dbReference type="PANTHER" id="PTHR42264">
    <property type="entry name" value="EPHRIN_REC_LIKE DOMAIN-CONTAINING PROTEIN"/>
    <property type="match status" value="1"/>
</dbReference>
<accession>A0ABR2JRU8</accession>
<feature type="region of interest" description="Disordered" evidence="2">
    <location>
        <begin position="311"/>
        <end position="335"/>
    </location>
</feature>
<name>A0ABR2JRU8_9EUKA</name>
<evidence type="ECO:0000313" key="3">
    <source>
        <dbReference type="EMBL" id="KAK8881644.1"/>
    </source>
</evidence>
<evidence type="ECO:0008006" key="5">
    <source>
        <dbReference type="Google" id="ProtNLM"/>
    </source>
</evidence>
<feature type="coiled-coil region" evidence="1">
    <location>
        <begin position="1223"/>
        <end position="1250"/>
    </location>
</feature>
<feature type="region of interest" description="Disordered" evidence="2">
    <location>
        <begin position="1767"/>
        <end position="1812"/>
    </location>
</feature>
<dbReference type="SUPFAM" id="SSF48371">
    <property type="entry name" value="ARM repeat"/>
    <property type="match status" value="1"/>
</dbReference>
<feature type="compositionally biased region" description="Basic and acidic residues" evidence="2">
    <location>
        <begin position="1775"/>
        <end position="1796"/>
    </location>
</feature>
<sequence length="2141" mass="243133">MDNFIKSISALAAQKLLYPAEQIISSALVDYETIFSQSTNLSETDIEHVEFVLLKLLEVNNGILSLQCCFRIAECLLILYKRSSPPRVWNLFQQFSDNSKPSAAAILTTGFVINSIGSNIKSKIPGFVTKLLSLPVSITTSYEQINMQNTTVNVTVNINYSIPSMISLIPCFKKCQKDMKNYVNKTFDYAKRAVKSSNSSSYLAFINSNYNSSTTNYSNNGYYGNSSINNGFCANVESHQLFSLKLVRSLIKFREIPLKTVLTFSSKMIENAKSSFVIDETCYLIAKTALFYKINDKEDDEDENNEYYNRNQINSMNDNSSNNTSEEPSGAGDNGIEWMMNKQKKKLDSKPTKNKFKKYKEEDLPGMPGLTEITESKSNYEENDDDCLFAGRFNEAFQIFIEFKKYFPQILRHFLDILNPLLIFTNLPVIFKNIRVINSDELTQLISLFGSEVRQELFHQVASESPPTTSQLHILRALQNLEGNKVTEEKKEKSTEARSTDDSALTKVNFNDNNDLNYYSNSCQKEISALALQLCQSESTSIRNEGASSFAWLAKTNPNHAKLYLETATLYLAYPPEDNPKIQTDIRAFGSIAQSILGACIMSNKQGNNNSNNDHLSLNNSGSSSSVGNILSSTSTFSMNSLNYMTGSQKNWRRDEMANSVADNINRFLDRALVDVDIFDSSFFAAFSIMTVLPDYLIPSSLAAAAVSLFSEYLISHQKLSELDSQRLKFVAQEICLFLTAHSGYECFARFLRTIYDKPFLFTQTTMLALLIEIPKNAYVMNSSSFRKVLCDLLLNSMNPYFLKAIPKVEHVKYRLKYPMKSPSEILNSTVFIKPKHPIIYCKLQDDVYAYKILEHYAKYVEAIIQKESSKATSSSFSTSFFNSVLSSLFQSSNNNENSRLMCHSLIHSLCLNETTKKCFSSTFYKQMISTMSSANSALFDASKISSLKSNIELARIQISAESIALFANHFGNNSKFLNDILQFVKEMSPGPVKCLIYSSLFAHCKLSINQLTSMMNELDKFALNPSMMPYALHALSVLFKVYSLDLLKMKVPDTQFQVILNLLNSPNTLQPFNLYFTSQCFTSLLAVISPDFAEDQRQQEIDEIQEIHDKLDSLYNNKKEENKDAIVQRKKPSGIRMLVPTLNLIIEAFDNIQIPYSKQIFFHTVRAVFAFASDALNVPNLVFPTSRGISMSLWISACGAFTDLINTNILKERKKELHMQNIEQVKLQYKQKQLKNQNKEENIDSFEFNINNNDNDNNNNNEINEFNINNIFNNEDYFYLIPRNLLLLQRSCDERILQFVVTISKKFLLDIQNIKKDAFNSKRVRKRVTEWCKIFSSVLASNVLPETGIESAPIVKRCCLESAVFILDILSKSEPLMTENLDDIITIITRAIETRKTILLKDAYLLLTDVIKKFENRITTVSNSNVNSDGIRLLLLYDSQFSIAVRTGFICNLQYSGKFLIEYLHFHLEDLKTRPEDFENVLNSYIKGLMTCTQRTYAYYAVAAHLICLARENKIVFEMINHIDEVSIENENKNANTSPQKDNRNLSFAMSIITQLCEIFSISMALWRSTPPDWQQISQFRTNYASFYRDIVVAFVWLQGVLGTEFISLQSIIDFECDELSYCTESWRVLAAFDVVTTAFLVTPQKIKHEQIEKVTQSVKKASERFPQLLSSSVIEKFFNVCRMISDSLINNTSGAEGITSEQLNALSESSKFDPEATAEVIVGTEIGLIAKQLNDRILSEFVANNITPKEFLALSTLMFDSIGKTKSGNSKSSTEKDNIESSTEKVDSKSSTEKDDIESSTEKVDSKSSTENDVTVAAGDVFDEDVRQKMLKLFLSKFLEKIGSVSDDQISLNYLTRILKRIRQTEADVSGTFSCPIPLAEFDEVAKFSWSRFKVGGMFLITELLIENTSPLGLSLFLYKSLEVIKVLILNDILNASVYIQFITMGVSLFAEVVKKVNNEQNRNRNRDIDNARSILIFLCLIESDSGFDNNEIIHILNQFFLEILKKTAIIQLSAISIWGPDLRGEDVIKNAAYFLRCLSEIENSKELTPLFASGYSEINSPLRNAFDEIGERERTLIVRFTENEEQKAERNKIAANKLKVFSSAIDKSGNNENKRKLRNVKEFDSNVDEYDDDDWESL</sequence>
<keyword evidence="4" id="KW-1185">Reference proteome</keyword>
<feature type="coiled-coil region" evidence="1">
    <location>
        <begin position="1098"/>
        <end position="1125"/>
    </location>
</feature>
<feature type="compositionally biased region" description="Low complexity" evidence="2">
    <location>
        <begin position="311"/>
        <end position="325"/>
    </location>
</feature>
<comment type="caution">
    <text evidence="3">The sequence shown here is derived from an EMBL/GenBank/DDBJ whole genome shotgun (WGS) entry which is preliminary data.</text>
</comment>
<evidence type="ECO:0000313" key="4">
    <source>
        <dbReference type="Proteomes" id="UP001470230"/>
    </source>
</evidence>